<evidence type="ECO:0000313" key="2">
    <source>
        <dbReference type="EMBL" id="THD25324.1"/>
    </source>
</evidence>
<keyword evidence="1" id="KW-0175">Coiled coil</keyword>
<name>A0A4E0RGS2_FASHE</name>
<feature type="coiled-coil region" evidence="1">
    <location>
        <begin position="24"/>
        <end position="65"/>
    </location>
</feature>
<dbReference type="AlphaFoldDB" id="A0A4E0RGS2"/>
<dbReference type="Proteomes" id="UP000230066">
    <property type="component" value="Unassembled WGS sequence"/>
</dbReference>
<reference evidence="2" key="1">
    <citation type="submission" date="2019-03" db="EMBL/GenBank/DDBJ databases">
        <title>Improved annotation for the trematode Fasciola hepatica.</title>
        <authorList>
            <person name="Choi Y.-J."/>
            <person name="Martin J."/>
            <person name="Mitreva M."/>
        </authorList>
    </citation>
    <scope>NUCLEOTIDE SEQUENCE [LARGE SCALE GENOMIC DNA]</scope>
</reference>
<sequence length="140" mass="16185">MPAVRPMKSQPAKNGSSKAYAKIISDLNDEMDQLVRQNRTLSENLSRLENRISSESNKEFELEQQNKSLLDELCRLNKENVSSKADFRRQIDGLIADNNRLHLELAQAVKQQEDIRLQMKQAEQVTKNHFISLFPCQTKE</sequence>
<proteinExistence type="predicted"/>
<accession>A0A4E0RGS2</accession>
<dbReference type="EMBL" id="JXXN02001188">
    <property type="protein sequence ID" value="THD25324.1"/>
    <property type="molecule type" value="Genomic_DNA"/>
</dbReference>
<comment type="caution">
    <text evidence="2">The sequence shown here is derived from an EMBL/GenBank/DDBJ whole genome shotgun (WGS) entry which is preliminary data.</text>
</comment>
<protein>
    <submittedName>
        <fullName evidence="2">Uncharacterized protein</fullName>
    </submittedName>
</protein>
<organism evidence="2 3">
    <name type="scientific">Fasciola hepatica</name>
    <name type="common">Liver fluke</name>
    <dbReference type="NCBI Taxonomy" id="6192"/>
    <lineage>
        <taxon>Eukaryota</taxon>
        <taxon>Metazoa</taxon>
        <taxon>Spiralia</taxon>
        <taxon>Lophotrochozoa</taxon>
        <taxon>Platyhelminthes</taxon>
        <taxon>Trematoda</taxon>
        <taxon>Digenea</taxon>
        <taxon>Plagiorchiida</taxon>
        <taxon>Echinostomata</taxon>
        <taxon>Echinostomatoidea</taxon>
        <taxon>Fasciolidae</taxon>
        <taxon>Fasciola</taxon>
    </lineage>
</organism>
<keyword evidence="3" id="KW-1185">Reference proteome</keyword>
<evidence type="ECO:0000313" key="3">
    <source>
        <dbReference type="Proteomes" id="UP000230066"/>
    </source>
</evidence>
<evidence type="ECO:0000256" key="1">
    <source>
        <dbReference type="SAM" id="Coils"/>
    </source>
</evidence>
<gene>
    <name evidence="2" type="ORF">D915_003896</name>
</gene>